<proteinExistence type="predicted"/>
<feature type="region of interest" description="Disordered" evidence="1">
    <location>
        <begin position="92"/>
        <end position="154"/>
    </location>
</feature>
<accession>A0A498BXF8</accession>
<dbReference type="EMBL" id="RCDB01000003">
    <property type="protein sequence ID" value="RLK47639.1"/>
    <property type="molecule type" value="Genomic_DNA"/>
</dbReference>
<keyword evidence="3" id="KW-1185">Reference proteome</keyword>
<organism evidence="2 3">
    <name type="scientific">Microbacterium telephonicum</name>
    <dbReference type="NCBI Taxonomy" id="1714841"/>
    <lineage>
        <taxon>Bacteria</taxon>
        <taxon>Bacillati</taxon>
        <taxon>Actinomycetota</taxon>
        <taxon>Actinomycetes</taxon>
        <taxon>Micrococcales</taxon>
        <taxon>Microbacteriaceae</taxon>
        <taxon>Microbacterium</taxon>
    </lineage>
</organism>
<protein>
    <submittedName>
        <fullName evidence="2">Uncharacterized protein</fullName>
    </submittedName>
</protein>
<evidence type="ECO:0000313" key="2">
    <source>
        <dbReference type="EMBL" id="RLK47639.1"/>
    </source>
</evidence>
<dbReference type="Proteomes" id="UP000273158">
    <property type="component" value="Unassembled WGS sequence"/>
</dbReference>
<sequence>MPWFKVDDQFWSHPKVVELSADAVALWVRAGSYAAQHLTDGKVTTGALRMLGGAREIADELVLGGLWDQVDNRTWQFRDWFDYQPTAEEVADRRAKRSAAGKKGAESRWHGKSDGNPMANAMADGSQTDAPSPSRTRDFYSPSKSQSRNTRAKLTTDAIEVSDMTRRLAAQKGITSLRAIVDAIARHTAVKVTADQAFQVCTHLLEKAKYWPDAPQRYVLSCIEQSPAEVQKHLYEHIGVAS</sequence>
<name>A0A498BXF8_9MICO</name>
<evidence type="ECO:0000256" key="1">
    <source>
        <dbReference type="SAM" id="MobiDB-lite"/>
    </source>
</evidence>
<feature type="compositionally biased region" description="Basic and acidic residues" evidence="1">
    <location>
        <begin position="103"/>
        <end position="113"/>
    </location>
</feature>
<feature type="compositionally biased region" description="Polar residues" evidence="1">
    <location>
        <begin position="142"/>
        <end position="153"/>
    </location>
</feature>
<dbReference type="AlphaFoldDB" id="A0A498BXF8"/>
<evidence type="ECO:0000313" key="3">
    <source>
        <dbReference type="Proteomes" id="UP000273158"/>
    </source>
</evidence>
<comment type="caution">
    <text evidence="2">The sequence shown here is derived from an EMBL/GenBank/DDBJ whole genome shotgun (WGS) entry which is preliminary data.</text>
</comment>
<gene>
    <name evidence="2" type="ORF">C7474_2234</name>
</gene>
<reference evidence="2 3" key="1">
    <citation type="journal article" date="2015" name="Stand. Genomic Sci.">
        <title>Genomic Encyclopedia of Bacterial and Archaeal Type Strains, Phase III: the genomes of soil and plant-associated and newly described type strains.</title>
        <authorList>
            <person name="Whitman W.B."/>
            <person name="Woyke T."/>
            <person name="Klenk H.P."/>
            <person name="Zhou Y."/>
            <person name="Lilburn T.G."/>
            <person name="Beck B.J."/>
            <person name="De Vos P."/>
            <person name="Vandamme P."/>
            <person name="Eisen J.A."/>
            <person name="Garrity G."/>
            <person name="Hugenholtz P."/>
            <person name="Kyrpides N.C."/>
        </authorList>
    </citation>
    <scope>NUCLEOTIDE SEQUENCE [LARGE SCALE GENOMIC DNA]</scope>
    <source>
        <strain evidence="2 3">S2T63</strain>
    </source>
</reference>
<feature type="compositionally biased region" description="Polar residues" evidence="1">
    <location>
        <begin position="125"/>
        <end position="134"/>
    </location>
</feature>